<comment type="caution">
    <text evidence="3">The sequence shown here is derived from an EMBL/GenBank/DDBJ whole genome shotgun (WGS) entry which is preliminary data.</text>
</comment>
<proteinExistence type="predicted"/>
<evidence type="ECO:0000313" key="3">
    <source>
        <dbReference type="EMBL" id="NJC33462.1"/>
    </source>
</evidence>
<organism evidence="3 4">
    <name type="scientific">Sphingomonas jejuensis</name>
    <dbReference type="NCBI Taxonomy" id="904715"/>
    <lineage>
        <taxon>Bacteria</taxon>
        <taxon>Pseudomonadati</taxon>
        <taxon>Pseudomonadota</taxon>
        <taxon>Alphaproteobacteria</taxon>
        <taxon>Sphingomonadales</taxon>
        <taxon>Sphingomonadaceae</taxon>
        <taxon>Sphingomonas</taxon>
    </lineage>
</organism>
<dbReference type="RefSeq" id="WP_167953446.1">
    <property type="nucleotide sequence ID" value="NZ_JAATJE010000001.1"/>
</dbReference>
<protein>
    <submittedName>
        <fullName evidence="3">Flp pilus assembly pilin Flp</fullName>
    </submittedName>
</protein>
<evidence type="ECO:0000313" key="4">
    <source>
        <dbReference type="Proteomes" id="UP000734218"/>
    </source>
</evidence>
<evidence type="ECO:0000256" key="1">
    <source>
        <dbReference type="SAM" id="Phobius"/>
    </source>
</evidence>
<dbReference type="EMBL" id="JAATJE010000001">
    <property type="protein sequence ID" value="NJC33462.1"/>
    <property type="molecule type" value="Genomic_DNA"/>
</dbReference>
<dbReference type="Pfam" id="PF07811">
    <property type="entry name" value="TadE"/>
    <property type="match status" value="1"/>
</dbReference>
<name>A0ABX0XJE4_9SPHN</name>
<dbReference type="InterPro" id="IPR012495">
    <property type="entry name" value="TadE-like_dom"/>
</dbReference>
<keyword evidence="1" id="KW-0812">Transmembrane</keyword>
<keyword evidence="1" id="KW-0472">Membrane</keyword>
<feature type="domain" description="TadE-like" evidence="2">
    <location>
        <begin position="12"/>
        <end position="54"/>
    </location>
</feature>
<keyword evidence="4" id="KW-1185">Reference proteome</keyword>
<gene>
    <name evidence="3" type="ORF">GGR88_000936</name>
</gene>
<keyword evidence="1" id="KW-1133">Transmembrane helix</keyword>
<dbReference type="Proteomes" id="UP000734218">
    <property type="component" value="Unassembled WGS sequence"/>
</dbReference>
<evidence type="ECO:0000259" key="2">
    <source>
        <dbReference type="Pfam" id="PF07811"/>
    </source>
</evidence>
<reference evidence="3 4" key="1">
    <citation type="submission" date="2020-03" db="EMBL/GenBank/DDBJ databases">
        <title>Genomic Encyclopedia of Type Strains, Phase IV (KMG-IV): sequencing the most valuable type-strain genomes for metagenomic binning, comparative biology and taxonomic classification.</title>
        <authorList>
            <person name="Goeker M."/>
        </authorList>
    </citation>
    <scope>NUCLEOTIDE SEQUENCE [LARGE SCALE GENOMIC DNA]</scope>
    <source>
        <strain evidence="3 4">DSM 27651</strain>
    </source>
</reference>
<feature type="transmembrane region" description="Helical" evidence="1">
    <location>
        <begin position="12"/>
        <end position="33"/>
    </location>
</feature>
<accession>A0ABX0XJE4</accession>
<sequence>MTRRSLRRDRRGTTVIEFAVLAPVLILLIIGSIEMGHFVMVRSTLEGALGTAARKAMADLTATEEERDEQLRASVTRQMATFPTIDGEELEIETTVYAKFGDAYPESFEDTNENGQYDGPNGTFPGESFDDRNRNGVRDMATQKDGLLGGPGDVVAYRAVFPAALFFKPLGEILGLGEGITMSADIVMRNEPVVRSARSS</sequence>